<sequence length="336" mass="38740">MKRSINAFRKTWLSRRNHWLDKRIPAENESRFNLTNTFILPSSFGWAMIAIVVFLFILGTNYQNNIVLGMSYFTSALLILSLFHSYRYFTQHTLVFMPFTPEFDNRDILLRCELKSTQQYTGGEFILSAHKRSVESPLDSEAEATPISLHLPPFKRGLHMSPRIKVECFFGFGLFRCWSYLQPKHKILVYPSAQKSSINLHQINKDDNDVPSQASAKQQSDNLQGIRNFVETDPLHHVSWKHVAKGQGMLTKDFGETSGVSGWLRLNDVMQGNLEESLRIMSYQVQHLSQEQVEFGFDLGTNQILPQSGMGHLQNCLFQLATYGQSHQMDRRKNDE</sequence>
<gene>
    <name evidence="2" type="ORF">ACFO4O_05285</name>
</gene>
<organism evidence="2 3">
    <name type="scientific">Glaciecola siphonariae</name>
    <dbReference type="NCBI Taxonomy" id="521012"/>
    <lineage>
        <taxon>Bacteria</taxon>
        <taxon>Pseudomonadati</taxon>
        <taxon>Pseudomonadota</taxon>
        <taxon>Gammaproteobacteria</taxon>
        <taxon>Alteromonadales</taxon>
        <taxon>Alteromonadaceae</taxon>
        <taxon>Glaciecola</taxon>
    </lineage>
</organism>
<feature type="transmembrane region" description="Helical" evidence="1">
    <location>
        <begin position="38"/>
        <end position="58"/>
    </location>
</feature>
<feature type="transmembrane region" description="Helical" evidence="1">
    <location>
        <begin position="70"/>
        <end position="89"/>
    </location>
</feature>
<protein>
    <submittedName>
        <fullName evidence="2">DUF58 domain-containing protein</fullName>
    </submittedName>
</protein>
<keyword evidence="1" id="KW-0472">Membrane</keyword>
<keyword evidence="3" id="KW-1185">Reference proteome</keyword>
<name>A0ABV9LUF1_9ALTE</name>
<evidence type="ECO:0000313" key="2">
    <source>
        <dbReference type="EMBL" id="MFC4699568.1"/>
    </source>
</evidence>
<keyword evidence="1" id="KW-1133">Transmembrane helix</keyword>
<dbReference type="EMBL" id="JBHSGU010000002">
    <property type="protein sequence ID" value="MFC4699568.1"/>
    <property type="molecule type" value="Genomic_DNA"/>
</dbReference>
<dbReference type="PANTHER" id="PTHR34351:SF1">
    <property type="entry name" value="SLR1927 PROTEIN"/>
    <property type="match status" value="1"/>
</dbReference>
<dbReference type="RefSeq" id="WP_382406309.1">
    <property type="nucleotide sequence ID" value="NZ_JBHSGU010000002.1"/>
</dbReference>
<dbReference type="PANTHER" id="PTHR34351">
    <property type="entry name" value="SLR1927 PROTEIN-RELATED"/>
    <property type="match status" value="1"/>
</dbReference>
<reference evidence="3" key="1">
    <citation type="journal article" date="2019" name="Int. J. Syst. Evol. Microbiol.">
        <title>The Global Catalogue of Microorganisms (GCM) 10K type strain sequencing project: providing services to taxonomists for standard genome sequencing and annotation.</title>
        <authorList>
            <consortium name="The Broad Institute Genomics Platform"/>
            <consortium name="The Broad Institute Genome Sequencing Center for Infectious Disease"/>
            <person name="Wu L."/>
            <person name="Ma J."/>
        </authorList>
    </citation>
    <scope>NUCLEOTIDE SEQUENCE [LARGE SCALE GENOMIC DNA]</scope>
    <source>
        <strain evidence="3">KACC 12507</strain>
    </source>
</reference>
<keyword evidence="1" id="KW-0812">Transmembrane</keyword>
<evidence type="ECO:0000313" key="3">
    <source>
        <dbReference type="Proteomes" id="UP001595897"/>
    </source>
</evidence>
<accession>A0ABV9LUF1</accession>
<dbReference type="Proteomes" id="UP001595897">
    <property type="component" value="Unassembled WGS sequence"/>
</dbReference>
<proteinExistence type="predicted"/>
<evidence type="ECO:0000256" key="1">
    <source>
        <dbReference type="SAM" id="Phobius"/>
    </source>
</evidence>
<comment type="caution">
    <text evidence="2">The sequence shown here is derived from an EMBL/GenBank/DDBJ whole genome shotgun (WGS) entry which is preliminary data.</text>
</comment>